<dbReference type="SUPFAM" id="SSF55021">
    <property type="entry name" value="ACT-like"/>
    <property type="match status" value="1"/>
</dbReference>
<evidence type="ECO:0000256" key="1">
    <source>
        <dbReference type="ARBA" id="ARBA00009275"/>
    </source>
</evidence>
<keyword evidence="3" id="KW-0479">Metal-binding</keyword>
<dbReference type="GO" id="GO:0046394">
    <property type="term" value="P:carboxylic acid biosynthetic process"/>
    <property type="evidence" value="ECO:0007669"/>
    <property type="project" value="UniProtKB-ARBA"/>
</dbReference>
<dbReference type="InterPro" id="IPR018228">
    <property type="entry name" value="DNase_TatD-rel_CS"/>
</dbReference>
<organism evidence="6 7">
    <name type="scientific">Pichia membranifaciens NRRL Y-2026</name>
    <dbReference type="NCBI Taxonomy" id="763406"/>
    <lineage>
        <taxon>Eukaryota</taxon>
        <taxon>Fungi</taxon>
        <taxon>Dikarya</taxon>
        <taxon>Ascomycota</taxon>
        <taxon>Saccharomycotina</taxon>
        <taxon>Pichiomycetes</taxon>
        <taxon>Pichiales</taxon>
        <taxon>Pichiaceae</taxon>
        <taxon>Pichia</taxon>
    </lineage>
</organism>
<evidence type="ECO:0000313" key="6">
    <source>
        <dbReference type="EMBL" id="ODQ48291.1"/>
    </source>
</evidence>
<dbReference type="PANTHER" id="PTHR10060">
    <property type="entry name" value="TATD FAMILY DEOXYRIBONUCLEASE"/>
    <property type="match status" value="1"/>
</dbReference>
<evidence type="ECO:0000259" key="5">
    <source>
        <dbReference type="Pfam" id="PF13840"/>
    </source>
</evidence>
<reference evidence="6 7" key="1">
    <citation type="journal article" date="2016" name="Proc. Natl. Acad. Sci. U.S.A.">
        <title>Comparative genomics of biotechnologically important yeasts.</title>
        <authorList>
            <person name="Riley R."/>
            <person name="Haridas S."/>
            <person name="Wolfe K.H."/>
            <person name="Lopes M.R."/>
            <person name="Hittinger C.T."/>
            <person name="Goeker M."/>
            <person name="Salamov A.A."/>
            <person name="Wisecaver J.H."/>
            <person name="Long T.M."/>
            <person name="Calvey C.H."/>
            <person name="Aerts A.L."/>
            <person name="Barry K.W."/>
            <person name="Choi C."/>
            <person name="Clum A."/>
            <person name="Coughlan A.Y."/>
            <person name="Deshpande S."/>
            <person name="Douglass A.P."/>
            <person name="Hanson S.J."/>
            <person name="Klenk H.-P."/>
            <person name="LaButti K.M."/>
            <person name="Lapidus A."/>
            <person name="Lindquist E.A."/>
            <person name="Lipzen A.M."/>
            <person name="Meier-Kolthoff J.P."/>
            <person name="Ohm R.A."/>
            <person name="Otillar R.P."/>
            <person name="Pangilinan J.L."/>
            <person name="Peng Y."/>
            <person name="Rokas A."/>
            <person name="Rosa C.A."/>
            <person name="Scheuner C."/>
            <person name="Sibirny A.A."/>
            <person name="Slot J.C."/>
            <person name="Stielow J.B."/>
            <person name="Sun H."/>
            <person name="Kurtzman C.P."/>
            <person name="Blackwell M."/>
            <person name="Grigoriev I.V."/>
            <person name="Jeffries T.W."/>
        </authorList>
    </citation>
    <scope>NUCLEOTIDE SEQUENCE [LARGE SCALE GENOMIC DNA]</scope>
    <source>
        <strain evidence="6 7">NRRL Y-2026</strain>
    </source>
</reference>
<feature type="domain" description="CASTOR ACT" evidence="5">
    <location>
        <begin position="131"/>
        <end position="186"/>
    </location>
</feature>
<protein>
    <recommendedName>
        <fullName evidence="5">CASTOR ACT domain-containing protein</fullName>
    </recommendedName>
</protein>
<dbReference type="CDD" id="cd01310">
    <property type="entry name" value="TatD_DNAse"/>
    <property type="match status" value="1"/>
</dbReference>
<dbReference type="SUPFAM" id="SSF51556">
    <property type="entry name" value="Metallo-dependent hydrolases"/>
    <property type="match status" value="1"/>
</dbReference>
<dbReference type="GO" id="GO:0005829">
    <property type="term" value="C:cytosol"/>
    <property type="evidence" value="ECO:0007669"/>
    <property type="project" value="TreeGrafter"/>
</dbReference>
<dbReference type="EMBL" id="KV454002">
    <property type="protein sequence ID" value="ODQ48291.1"/>
    <property type="molecule type" value="Genomic_DNA"/>
</dbReference>
<dbReference type="InterPro" id="IPR045865">
    <property type="entry name" value="ACT-like_dom_sf"/>
</dbReference>
<dbReference type="PROSITE" id="PS01090">
    <property type="entry name" value="TATD_2"/>
    <property type="match status" value="1"/>
</dbReference>
<evidence type="ECO:0000256" key="4">
    <source>
        <dbReference type="ARBA" id="ARBA00022801"/>
    </source>
</evidence>
<dbReference type="OrthoDB" id="58529at2759"/>
<dbReference type="Proteomes" id="UP000094455">
    <property type="component" value="Unassembled WGS sequence"/>
</dbReference>
<dbReference type="GO" id="GO:0006520">
    <property type="term" value="P:amino acid metabolic process"/>
    <property type="evidence" value="ECO:0007669"/>
    <property type="project" value="UniProtKB-ARBA"/>
</dbReference>
<dbReference type="PANTHER" id="PTHR10060:SF15">
    <property type="entry name" value="DEOXYRIBONUCLEASE TATDN1"/>
    <property type="match status" value="1"/>
</dbReference>
<accession>A0A1E3NQD2</accession>
<dbReference type="RefSeq" id="XP_019019404.1">
    <property type="nucleotide sequence ID" value="XM_019163156.1"/>
</dbReference>
<dbReference type="Gene3D" id="3.20.20.140">
    <property type="entry name" value="Metal-dependent hydrolases"/>
    <property type="match status" value="1"/>
</dbReference>
<dbReference type="Pfam" id="PF01026">
    <property type="entry name" value="TatD_DNase"/>
    <property type="match status" value="1"/>
</dbReference>
<dbReference type="InterPro" id="IPR032466">
    <property type="entry name" value="Metal_Hydrolase"/>
</dbReference>
<comment type="similarity">
    <text evidence="1">Belongs to the metallo-dependent hydrolases superfamily. TatD-type hydrolase family.</text>
</comment>
<gene>
    <name evidence="6" type="ORF">PICMEDRAFT_51566</name>
</gene>
<dbReference type="Pfam" id="PF13840">
    <property type="entry name" value="ACT_7"/>
    <property type="match status" value="1"/>
</dbReference>
<sequence length="749" mass="85458">MIDSTETQLFKSKISILTIPRENFWIFKSGTLEILYRLVDAYENRANSQYSDNDQGYQLSNSAHMINEEESESLDNGDINSEIEDDGLFFHLAFTREEVTIMCSTKLMKRYLSKAMKMDPESTLISDEFFIMQVFSDGSNIGKKILELTQPLSLNNISLFFISNYFSDLVLVPIKDKVKALKILEETQNGLDETRANSYSNDLELKTFELFENNNIKPKLGTDIQLLLTGARSGDYAEVLKQTAESVSRLNTENLKSGGKSFPEYFAITRTPTEEIGLLLPYDNTELNKLKFSKNNIMGSLQDYYYPIFIDLKKLPLDLKGIVAGMASKLLRMDIDEMSYLSLGKSGKARRQHRSPSCLLRPQPISSKFESYVPKYYDVGVNITDSMFSGSYHGRQHHRNDTLDVLKKAARHHVVDILLTGSSLDESKRTIEIINSLKQQVTNDKTLKLPNLYSTVGVHPCTVLEFESAGSVEQHLQDLENLVSEGIEADVVRAFGEIGLDYDRLHYTPMEKQLVYFEKQLRLAAKFDLPLFLHMRSACDDFIRTLKPFLDNNLLKNKNLLVHSFTGDKMQLEQLLQLEKSNPHGYKVFISINGAGLRDTSTLEVLPLIPLDRLMIETDSPWCEIKKTHPSWKYLSTSPNSFYPCDYENYETVMQSPEVQGLMKNSAKNKKNSNNTNLTLFDFLPIPTVKSDKFDKFKYSHIFEDSPLIKSRNEPCLIGLVALVISKVRTEDPQKIIDSAYRNSKQVFG</sequence>
<dbReference type="GeneID" id="30179843"/>
<dbReference type="InterPro" id="IPR027795">
    <property type="entry name" value="CASTOR_ACT_dom"/>
</dbReference>
<name>A0A1E3NQD2_9ASCO</name>
<dbReference type="Gene3D" id="3.30.2130.10">
    <property type="entry name" value="VC0802-like"/>
    <property type="match status" value="1"/>
</dbReference>
<keyword evidence="2" id="KW-0540">Nuclease</keyword>
<evidence type="ECO:0000256" key="3">
    <source>
        <dbReference type="ARBA" id="ARBA00022723"/>
    </source>
</evidence>
<evidence type="ECO:0000256" key="2">
    <source>
        <dbReference type="ARBA" id="ARBA00022722"/>
    </source>
</evidence>
<keyword evidence="7" id="KW-1185">Reference proteome</keyword>
<proteinExistence type="inferred from homology"/>
<dbReference type="GO" id="GO:0008296">
    <property type="term" value="F:3'-5'-DNA exonuclease activity"/>
    <property type="evidence" value="ECO:0007669"/>
    <property type="project" value="TreeGrafter"/>
</dbReference>
<evidence type="ECO:0000313" key="7">
    <source>
        <dbReference type="Proteomes" id="UP000094455"/>
    </source>
</evidence>
<dbReference type="GO" id="GO:0046872">
    <property type="term" value="F:metal ion binding"/>
    <property type="evidence" value="ECO:0007669"/>
    <property type="project" value="UniProtKB-KW"/>
</dbReference>
<keyword evidence="4" id="KW-0378">Hydrolase</keyword>
<dbReference type="AlphaFoldDB" id="A0A1E3NQD2"/>
<dbReference type="PROSITE" id="PS01091">
    <property type="entry name" value="TATD_3"/>
    <property type="match status" value="1"/>
</dbReference>
<dbReference type="InterPro" id="IPR001130">
    <property type="entry name" value="TatD-like"/>
</dbReference>
<dbReference type="InterPro" id="IPR050891">
    <property type="entry name" value="TatD-type_Hydrolase"/>
</dbReference>
<dbReference type="STRING" id="763406.A0A1E3NQD2"/>